<evidence type="ECO:0008006" key="10">
    <source>
        <dbReference type="Google" id="ProtNLM"/>
    </source>
</evidence>
<dbReference type="SUPFAM" id="SSF56954">
    <property type="entry name" value="Outer membrane efflux proteins (OEP)"/>
    <property type="match status" value="1"/>
</dbReference>
<dbReference type="Pfam" id="PF02321">
    <property type="entry name" value="OEP"/>
    <property type="match status" value="2"/>
</dbReference>
<keyword evidence="4" id="KW-1134">Transmembrane beta strand</keyword>
<dbReference type="PANTHER" id="PTHR30026:SF20">
    <property type="entry name" value="OUTER MEMBRANE PROTEIN TOLC"/>
    <property type="match status" value="1"/>
</dbReference>
<name>A0A2N3HWB0_9BACT</name>
<dbReference type="InterPro" id="IPR051906">
    <property type="entry name" value="TolC-like"/>
</dbReference>
<proteinExistence type="inferred from homology"/>
<dbReference type="EMBL" id="MVDE01000036">
    <property type="protein sequence ID" value="PKQ62365.1"/>
    <property type="molecule type" value="Genomic_DNA"/>
</dbReference>
<keyword evidence="5" id="KW-0812">Transmembrane</keyword>
<dbReference type="Gene3D" id="1.20.1600.10">
    <property type="entry name" value="Outer membrane efflux proteins (OEP)"/>
    <property type="match status" value="1"/>
</dbReference>
<evidence type="ECO:0000256" key="6">
    <source>
        <dbReference type="ARBA" id="ARBA00023136"/>
    </source>
</evidence>
<evidence type="ECO:0000256" key="2">
    <source>
        <dbReference type="ARBA" id="ARBA00007613"/>
    </source>
</evidence>
<dbReference type="GO" id="GO:0015288">
    <property type="term" value="F:porin activity"/>
    <property type="evidence" value="ECO:0007669"/>
    <property type="project" value="TreeGrafter"/>
</dbReference>
<evidence type="ECO:0000256" key="3">
    <source>
        <dbReference type="ARBA" id="ARBA00022448"/>
    </source>
</evidence>
<evidence type="ECO:0000256" key="4">
    <source>
        <dbReference type="ARBA" id="ARBA00022452"/>
    </source>
</evidence>
<keyword evidence="9" id="KW-1185">Reference proteome</keyword>
<comment type="subcellular location">
    <subcellularLocation>
        <location evidence="1">Cell outer membrane</location>
    </subcellularLocation>
</comment>
<evidence type="ECO:0000256" key="5">
    <source>
        <dbReference type="ARBA" id="ARBA00022692"/>
    </source>
</evidence>
<keyword evidence="3" id="KW-0813">Transport</keyword>
<dbReference type="GO" id="GO:0015562">
    <property type="term" value="F:efflux transmembrane transporter activity"/>
    <property type="evidence" value="ECO:0007669"/>
    <property type="project" value="InterPro"/>
</dbReference>
<organism evidence="8 9">
    <name type="scientific">Labilibaculum manganireducens</name>
    <dbReference type="NCBI Taxonomy" id="1940525"/>
    <lineage>
        <taxon>Bacteria</taxon>
        <taxon>Pseudomonadati</taxon>
        <taxon>Bacteroidota</taxon>
        <taxon>Bacteroidia</taxon>
        <taxon>Marinilabiliales</taxon>
        <taxon>Marinifilaceae</taxon>
        <taxon>Labilibaculum</taxon>
    </lineage>
</organism>
<evidence type="ECO:0000256" key="7">
    <source>
        <dbReference type="ARBA" id="ARBA00023237"/>
    </source>
</evidence>
<keyword evidence="6" id="KW-0472">Membrane</keyword>
<dbReference type="InterPro" id="IPR003423">
    <property type="entry name" value="OMP_efflux"/>
</dbReference>
<reference evidence="8 9" key="1">
    <citation type="journal article" date="2017" name="Front. Microbiol.">
        <title>Labilibaculum manganireducens gen. nov., sp. nov. and Labilibaculum filiforme sp. nov., Novel Bacteroidetes Isolated from Subsurface Sediments of the Baltic Sea.</title>
        <authorList>
            <person name="Vandieken V."/>
            <person name="Marshall I.P."/>
            <person name="Niemann H."/>
            <person name="Engelen B."/>
            <person name="Cypionka H."/>
        </authorList>
    </citation>
    <scope>NUCLEOTIDE SEQUENCE [LARGE SCALE GENOMIC DNA]</scope>
    <source>
        <strain evidence="8 9">59.10-2M</strain>
    </source>
</reference>
<keyword evidence="7" id="KW-0998">Cell outer membrane</keyword>
<gene>
    <name evidence="8" type="ORF">BZG01_17600</name>
</gene>
<dbReference type="GO" id="GO:1990281">
    <property type="term" value="C:efflux pump complex"/>
    <property type="evidence" value="ECO:0007669"/>
    <property type="project" value="TreeGrafter"/>
</dbReference>
<comment type="similarity">
    <text evidence="2">Belongs to the outer membrane factor (OMF) (TC 1.B.17) family.</text>
</comment>
<evidence type="ECO:0000313" key="9">
    <source>
        <dbReference type="Proteomes" id="UP000233618"/>
    </source>
</evidence>
<dbReference type="PANTHER" id="PTHR30026">
    <property type="entry name" value="OUTER MEMBRANE PROTEIN TOLC"/>
    <property type="match status" value="1"/>
</dbReference>
<protein>
    <recommendedName>
        <fullName evidence="10">Transporter</fullName>
    </recommendedName>
</protein>
<evidence type="ECO:0000256" key="1">
    <source>
        <dbReference type="ARBA" id="ARBA00004442"/>
    </source>
</evidence>
<accession>A0A2N3HWB0</accession>
<dbReference type="GO" id="GO:0009279">
    <property type="term" value="C:cell outer membrane"/>
    <property type="evidence" value="ECO:0007669"/>
    <property type="project" value="UniProtKB-SubCell"/>
</dbReference>
<sequence>MVFVQIKELNILKINLNNTMKNILPALMVIFIGLGTPAKAQTESNLKLTLAEAQQYALENSYSVKATEYDLQVARKKVWETIADGLPQIDAALDYNNNLNLSVSLLPSEFFGGTPGTYTPIKFGQRYTSSASVSVSQKIFDGSYIVGTMAAKVFVQLSQNQKEKSEIEIKNTVSQAYFTVLVAEENYKTVQENLEINQKLLTETDAYHQNGFREELDVDQIRLMLNTNKNQLADAKRAIQTSLIILKFGLGIEIDEKIELTNSLEELVDPIRTESPVISNFNMSDHIDFRIIETQLKAQELIIKNEKAAYLPTISAFYNYGKNTSSDYTNVFRSDVPWFKSSVLGFQLKMPIFSAGQKRSKIKQEKINFMKLENQQEMTQQNLKMDVTLSFTNLLNAQEKYENDIEGLKIAKRIFDRTQIKFKEGISTSTELSENEKQYLDSHSAYINSTLSLLNSKIAFEKALGKM</sequence>
<dbReference type="AlphaFoldDB" id="A0A2N3HWB0"/>
<dbReference type="Proteomes" id="UP000233618">
    <property type="component" value="Unassembled WGS sequence"/>
</dbReference>
<comment type="caution">
    <text evidence="8">The sequence shown here is derived from an EMBL/GenBank/DDBJ whole genome shotgun (WGS) entry which is preliminary data.</text>
</comment>
<evidence type="ECO:0000313" key="8">
    <source>
        <dbReference type="EMBL" id="PKQ62365.1"/>
    </source>
</evidence>